<evidence type="ECO:0000256" key="5">
    <source>
        <dbReference type="ARBA" id="ARBA00022741"/>
    </source>
</evidence>
<dbReference type="PANTHER" id="PTHR46390">
    <property type="entry name" value="MANNOSE-1-PHOSPHATE GUANYLYLTRANSFERASE"/>
    <property type="match status" value="1"/>
</dbReference>
<dbReference type="PANTHER" id="PTHR46390:SF1">
    <property type="entry name" value="MANNOSE-1-PHOSPHATE GUANYLYLTRANSFERASE"/>
    <property type="match status" value="1"/>
</dbReference>
<comment type="caution">
    <text evidence="12">The sequence shown here is derived from an EMBL/GenBank/DDBJ whole genome shotgun (WGS) entry which is preliminary data.</text>
</comment>
<keyword evidence="12" id="KW-0413">Isomerase</keyword>
<dbReference type="CDD" id="cd02213">
    <property type="entry name" value="cupin_PMI_typeII_C"/>
    <property type="match status" value="1"/>
</dbReference>
<keyword evidence="3 12" id="KW-0808">Transferase</keyword>
<dbReference type="Pfam" id="PF00483">
    <property type="entry name" value="NTP_transferase"/>
    <property type="match status" value="1"/>
</dbReference>
<protein>
    <recommendedName>
        <fullName evidence="2">mannose-1-phosphate guanylyltransferase</fullName>
        <ecNumber evidence="2">2.7.7.13</ecNumber>
    </recommendedName>
</protein>
<dbReference type="AlphaFoldDB" id="A0A4R1GEM9"/>
<evidence type="ECO:0000256" key="1">
    <source>
        <dbReference type="ARBA" id="ARBA00006115"/>
    </source>
</evidence>
<evidence type="ECO:0000256" key="8">
    <source>
        <dbReference type="RuleBase" id="RU004190"/>
    </source>
</evidence>
<dbReference type="InterPro" id="IPR049577">
    <property type="entry name" value="GMPP_N"/>
</dbReference>
<dbReference type="InterPro" id="IPR051161">
    <property type="entry name" value="Mannose-6P_isomerase_type2"/>
</dbReference>
<dbReference type="SUPFAM" id="SSF51182">
    <property type="entry name" value="RmlC-like cupins"/>
    <property type="match status" value="1"/>
</dbReference>
<evidence type="ECO:0000259" key="10">
    <source>
        <dbReference type="Pfam" id="PF01050"/>
    </source>
</evidence>
<dbReference type="Proteomes" id="UP000295777">
    <property type="component" value="Unassembled WGS sequence"/>
</dbReference>
<dbReference type="FunFam" id="3.90.550.10:FF:000046">
    <property type="entry name" value="Mannose-1-phosphate guanylyltransferase (GDP)"/>
    <property type="match status" value="1"/>
</dbReference>
<keyword evidence="13" id="KW-1185">Reference proteome</keyword>
<proteinExistence type="inferred from homology"/>
<feature type="domain" description="Mannose-6-phosphate isomerase type II C-terminal" evidence="10">
    <location>
        <begin position="350"/>
        <end position="462"/>
    </location>
</feature>
<dbReference type="InterPro" id="IPR001538">
    <property type="entry name" value="Man6P_isomerase-2_C"/>
</dbReference>
<dbReference type="GO" id="GO:0009298">
    <property type="term" value="P:GDP-mannose biosynthetic process"/>
    <property type="evidence" value="ECO:0007669"/>
    <property type="project" value="TreeGrafter"/>
</dbReference>
<name>A0A4R1GEM9_9BACT</name>
<dbReference type="InterPro" id="IPR011051">
    <property type="entry name" value="RmlC_Cupin_sf"/>
</dbReference>
<keyword evidence="5" id="KW-0547">Nucleotide-binding</keyword>
<sequence length="467" mass="54261">MKIVILAGGSGTRLFPLSREKYPKQFIKLINHSSFFQETVKRFTSKFSLDDFIFSTKKYYTFMIKEQLEELKFKTDNVHFVLEPIGRNTAPAIALCAKYALDKMGVEEEEVLFVTPSDHFISPRDAMLRYFPLTEKLASQGYIVTFGIKPSHPETGYGYIKVGEQLEEGSFKVEKFTEKPDFKRAVEYVSSGEYFWNSGMFAFTIKTLKEEFQKYQPEIYSLIFENSYEEAVERFEELPDISIDYAIMENTDRAAVIPCDVVWSDIGSWDAVYEVFPKDEDCNVKKGNVITYDTKNSMIIEKGKRLIVTIGVEDLTVIGTRDVTLILKRGESQRVKEVVKLLKKDIERKHYVDRHVTEYRPWGSFTDLEVGDRYRIKLITVKPGEQLSLQMHYHRSEHWIVVKGTAKVTIEDKTFYVHENESVFVPKTTVHRLENPGKVPLVLIEVQVGEYIEEDDIVRFEDKYGRV</sequence>
<dbReference type="InterPro" id="IPR006375">
    <property type="entry name" value="Man1P_GuaTrfase/Man6P_Isoase"/>
</dbReference>
<dbReference type="GO" id="GO:0016853">
    <property type="term" value="F:isomerase activity"/>
    <property type="evidence" value="ECO:0007669"/>
    <property type="project" value="UniProtKB-KW"/>
</dbReference>
<dbReference type="GO" id="GO:0004475">
    <property type="term" value="F:mannose-1-phosphate guanylyltransferase (GTP) activity"/>
    <property type="evidence" value="ECO:0007669"/>
    <property type="project" value="UniProtKB-EC"/>
</dbReference>
<dbReference type="FunFam" id="2.60.120.10:FF:000032">
    <property type="entry name" value="Mannose-1-phosphate guanylyltransferase/mannose-6-phosphate isomerase"/>
    <property type="match status" value="1"/>
</dbReference>
<dbReference type="OrthoDB" id="9806359at2"/>
<evidence type="ECO:0000259" key="11">
    <source>
        <dbReference type="Pfam" id="PF22640"/>
    </source>
</evidence>
<dbReference type="CDD" id="cd02509">
    <property type="entry name" value="GDP-M1P_Guanylyltransferase"/>
    <property type="match status" value="1"/>
</dbReference>
<feature type="domain" description="Nucleotidyl transferase" evidence="9">
    <location>
        <begin position="3"/>
        <end position="280"/>
    </location>
</feature>
<keyword evidence="4 12" id="KW-0548">Nucleotidyltransferase</keyword>
<organism evidence="12 13">
    <name type="scientific">Phorcysia thermohydrogeniphila</name>
    <dbReference type="NCBI Taxonomy" id="936138"/>
    <lineage>
        <taxon>Bacteria</taxon>
        <taxon>Pseudomonadati</taxon>
        <taxon>Aquificota</taxon>
        <taxon>Aquificia</taxon>
        <taxon>Desulfurobacteriales</taxon>
        <taxon>Desulfurobacteriaceae</taxon>
        <taxon>Phorcysia</taxon>
    </lineage>
</organism>
<dbReference type="InterPro" id="IPR029044">
    <property type="entry name" value="Nucleotide-diphossugar_trans"/>
</dbReference>
<keyword evidence="6" id="KW-0342">GTP-binding</keyword>
<evidence type="ECO:0000256" key="7">
    <source>
        <dbReference type="ARBA" id="ARBA00047343"/>
    </source>
</evidence>
<evidence type="ECO:0000256" key="6">
    <source>
        <dbReference type="ARBA" id="ARBA00023134"/>
    </source>
</evidence>
<dbReference type="EC" id="2.7.7.13" evidence="2"/>
<evidence type="ECO:0000259" key="9">
    <source>
        <dbReference type="Pfam" id="PF00483"/>
    </source>
</evidence>
<evidence type="ECO:0000313" key="13">
    <source>
        <dbReference type="Proteomes" id="UP000295777"/>
    </source>
</evidence>
<dbReference type="GO" id="GO:0000271">
    <property type="term" value="P:polysaccharide biosynthetic process"/>
    <property type="evidence" value="ECO:0007669"/>
    <property type="project" value="InterPro"/>
</dbReference>
<evidence type="ECO:0000256" key="3">
    <source>
        <dbReference type="ARBA" id="ARBA00022679"/>
    </source>
</evidence>
<dbReference type="SUPFAM" id="SSF53448">
    <property type="entry name" value="Nucleotide-diphospho-sugar transferases"/>
    <property type="match status" value="1"/>
</dbReference>
<evidence type="ECO:0000256" key="4">
    <source>
        <dbReference type="ARBA" id="ARBA00022695"/>
    </source>
</evidence>
<dbReference type="NCBIfam" id="TIGR01479">
    <property type="entry name" value="GMP_PMI"/>
    <property type="match status" value="1"/>
</dbReference>
<dbReference type="Gene3D" id="3.90.550.10">
    <property type="entry name" value="Spore Coat Polysaccharide Biosynthesis Protein SpsA, Chain A"/>
    <property type="match status" value="1"/>
</dbReference>
<reference evidence="12 13" key="1">
    <citation type="submission" date="2019-03" db="EMBL/GenBank/DDBJ databases">
        <title>Genomic Encyclopedia of Archaeal and Bacterial Type Strains, Phase II (KMG-II): from individual species to whole genera.</title>
        <authorList>
            <person name="Goeker M."/>
        </authorList>
    </citation>
    <scope>NUCLEOTIDE SEQUENCE [LARGE SCALE GENOMIC DNA]</scope>
    <source>
        <strain evidence="12 13">DSM 24425</strain>
    </source>
</reference>
<feature type="domain" description="MannoseP isomerase/GMP-like beta-helix" evidence="11">
    <location>
        <begin position="287"/>
        <end position="342"/>
    </location>
</feature>
<dbReference type="InterPro" id="IPR054566">
    <property type="entry name" value="ManC/GMP-like_b-helix"/>
</dbReference>
<dbReference type="Pfam" id="PF22640">
    <property type="entry name" value="ManC_GMP_beta-helix"/>
    <property type="match status" value="1"/>
</dbReference>
<accession>A0A4R1GEM9</accession>
<evidence type="ECO:0000256" key="2">
    <source>
        <dbReference type="ARBA" id="ARBA00012387"/>
    </source>
</evidence>
<comment type="similarity">
    <text evidence="1 8">Belongs to the mannose-6-phosphate isomerase type 2 family.</text>
</comment>
<comment type="catalytic activity">
    <reaction evidence="7">
        <text>alpha-D-mannose 1-phosphate + GTP + H(+) = GDP-alpha-D-mannose + diphosphate</text>
        <dbReference type="Rhea" id="RHEA:15229"/>
        <dbReference type="ChEBI" id="CHEBI:15378"/>
        <dbReference type="ChEBI" id="CHEBI:33019"/>
        <dbReference type="ChEBI" id="CHEBI:37565"/>
        <dbReference type="ChEBI" id="CHEBI:57527"/>
        <dbReference type="ChEBI" id="CHEBI:58409"/>
        <dbReference type="EC" id="2.7.7.13"/>
    </reaction>
</comment>
<dbReference type="Gene3D" id="2.60.120.10">
    <property type="entry name" value="Jelly Rolls"/>
    <property type="match status" value="1"/>
</dbReference>
<dbReference type="InterPro" id="IPR005835">
    <property type="entry name" value="NTP_transferase_dom"/>
</dbReference>
<dbReference type="GO" id="GO:0005525">
    <property type="term" value="F:GTP binding"/>
    <property type="evidence" value="ECO:0007669"/>
    <property type="project" value="UniProtKB-KW"/>
</dbReference>
<gene>
    <name evidence="12" type="ORF">CLV27_0697</name>
</gene>
<dbReference type="InterPro" id="IPR014710">
    <property type="entry name" value="RmlC-like_jellyroll"/>
</dbReference>
<evidence type="ECO:0000313" key="12">
    <source>
        <dbReference type="EMBL" id="TCK05271.1"/>
    </source>
</evidence>
<dbReference type="EMBL" id="SMFV01000002">
    <property type="protein sequence ID" value="TCK05271.1"/>
    <property type="molecule type" value="Genomic_DNA"/>
</dbReference>
<dbReference type="Pfam" id="PF01050">
    <property type="entry name" value="MannoseP_isomer"/>
    <property type="match status" value="1"/>
</dbReference>
<dbReference type="RefSeq" id="WP_132525845.1">
    <property type="nucleotide sequence ID" value="NZ_SMFV01000002.1"/>
</dbReference>